<dbReference type="Proteomes" id="UP000309952">
    <property type="component" value="Chromosome"/>
</dbReference>
<evidence type="ECO:0000313" key="1">
    <source>
        <dbReference type="EMBL" id="VTO18784.1"/>
    </source>
</evidence>
<name>A0A4P1KF86_9CAUL</name>
<evidence type="ECO:0000313" key="2">
    <source>
        <dbReference type="Proteomes" id="UP000309952"/>
    </source>
</evidence>
<dbReference type="AlphaFoldDB" id="A0A4P1KF86"/>
<keyword evidence="2" id="KW-1185">Reference proteome</keyword>
<dbReference type="EMBL" id="LR588407">
    <property type="protein sequence ID" value="VTO18784.1"/>
    <property type="molecule type" value="Genomic_DNA"/>
</dbReference>
<sequence>MATGHISVEPMTLAEVIELAEAQGYTVRVEPGTPTVINLLSEDERHGCFGMSEEVGLDGETHVGSMGDPKLDGLEMAGEGSEEYVAICGEE</sequence>
<organism evidence="1 2">
    <name type="scientific">Brevundimonas vancanneytii</name>
    <dbReference type="NCBI Taxonomy" id="1325724"/>
    <lineage>
        <taxon>Bacteria</taxon>
        <taxon>Pseudomonadati</taxon>
        <taxon>Pseudomonadota</taxon>
        <taxon>Alphaproteobacteria</taxon>
        <taxon>Caulobacterales</taxon>
        <taxon>Caulobacteraceae</taxon>
        <taxon>Brevundimonas</taxon>
    </lineage>
</organism>
<dbReference type="RefSeq" id="WP_138142027.1">
    <property type="nucleotide sequence ID" value="NZ_LR588407.1"/>
</dbReference>
<dbReference type="KEGG" id="bvy:NCTC9239_02890"/>
<proteinExistence type="predicted"/>
<gene>
    <name evidence="1" type="ORF">NCTC9239_02890</name>
</gene>
<reference evidence="1 2" key="1">
    <citation type="submission" date="2019-04" db="EMBL/GenBank/DDBJ databases">
        <authorList>
            <consortium name="Pathogen Informatics"/>
        </authorList>
    </citation>
    <scope>NUCLEOTIDE SEQUENCE [LARGE SCALE GENOMIC DNA]</scope>
    <source>
        <strain evidence="1 2">NCTC9239</strain>
    </source>
</reference>
<protein>
    <submittedName>
        <fullName evidence="1">Uncharacterized protein</fullName>
    </submittedName>
</protein>
<accession>A0A4P1KF86</accession>